<dbReference type="NCBIfam" id="TIGR01391">
    <property type="entry name" value="dnaG"/>
    <property type="match status" value="1"/>
</dbReference>
<dbReference type="Pfam" id="PF01807">
    <property type="entry name" value="Zn_ribbon_DnaG"/>
    <property type="match status" value="1"/>
</dbReference>
<keyword evidence="15" id="KW-0175">Coiled coil</keyword>
<dbReference type="Gene3D" id="3.90.980.10">
    <property type="entry name" value="DNA primase, catalytic core, N-terminal domain"/>
    <property type="match status" value="1"/>
</dbReference>
<dbReference type="SUPFAM" id="SSF57783">
    <property type="entry name" value="Zinc beta-ribbon"/>
    <property type="match status" value="1"/>
</dbReference>
<evidence type="ECO:0000256" key="7">
    <source>
        <dbReference type="ARBA" id="ARBA00022771"/>
    </source>
</evidence>
<evidence type="ECO:0000259" key="16">
    <source>
        <dbReference type="PROSITE" id="PS50880"/>
    </source>
</evidence>
<reference evidence="17 18" key="1">
    <citation type="journal article" date="2014" name="Mol. Plant Microbe Interact.">
        <title>The complete genome sequence of Candidatus Liberibacter americanus, associated with citrus Huanglongbing.</title>
        <authorList>
            <person name="Wulff N.A."/>
            <person name="Zhang S."/>
            <person name="Setubal J.C."/>
            <person name="Almeida N.F."/>
            <person name="Martins E.C."/>
            <person name="Harakava R."/>
            <person name="Kumar D."/>
            <person name="Rangel L.T."/>
            <person name="Foissac X."/>
            <person name="Bove J."/>
            <person name="Gabriel D.W."/>
        </authorList>
    </citation>
    <scope>NUCLEOTIDE SEQUENCE [LARGE SCALE GENOMIC DNA]</scope>
    <source>
        <strain evidence="17 18">Sao Paulo</strain>
    </source>
</reference>
<keyword evidence="10 12" id="KW-0238">DNA-binding</keyword>
<dbReference type="InterPro" id="IPR030846">
    <property type="entry name" value="DnaG_bac"/>
</dbReference>
<dbReference type="HOGENOM" id="CLU_013501_5_3_5"/>
<feature type="domain" description="Toprim" evidence="16">
    <location>
        <begin position="272"/>
        <end position="354"/>
    </location>
</feature>
<feature type="zinc finger region" description="CHC2-type" evidence="12 14">
    <location>
        <begin position="45"/>
        <end position="69"/>
    </location>
</feature>
<dbReference type="eggNOG" id="COG0358">
    <property type="taxonomic scope" value="Bacteria"/>
</dbReference>
<feature type="coiled-coil region" evidence="15">
    <location>
        <begin position="584"/>
        <end position="611"/>
    </location>
</feature>
<dbReference type="PANTHER" id="PTHR30313">
    <property type="entry name" value="DNA PRIMASE"/>
    <property type="match status" value="1"/>
</dbReference>
<dbReference type="GO" id="GO:0003677">
    <property type="term" value="F:DNA binding"/>
    <property type="evidence" value="ECO:0007669"/>
    <property type="project" value="UniProtKB-KW"/>
</dbReference>
<evidence type="ECO:0000313" key="17">
    <source>
        <dbReference type="EMBL" id="AHA27900.1"/>
    </source>
</evidence>
<evidence type="ECO:0000256" key="12">
    <source>
        <dbReference type="HAMAP-Rule" id="MF_00974"/>
    </source>
</evidence>
<evidence type="ECO:0000256" key="1">
    <source>
        <dbReference type="ARBA" id="ARBA00022478"/>
    </source>
</evidence>
<dbReference type="FunFam" id="3.40.1360.10:FF:000002">
    <property type="entry name" value="DNA primase"/>
    <property type="match status" value="1"/>
</dbReference>
<comment type="function">
    <text evidence="12 13">RNA polymerase that catalyzes the synthesis of short RNA molecules used as primers for DNA polymerase during DNA replication.</text>
</comment>
<dbReference type="SMART" id="SM00493">
    <property type="entry name" value="TOPRIM"/>
    <property type="match status" value="1"/>
</dbReference>
<evidence type="ECO:0000256" key="2">
    <source>
        <dbReference type="ARBA" id="ARBA00022515"/>
    </source>
</evidence>
<dbReference type="InterPro" id="IPR006171">
    <property type="entry name" value="TOPRIM_dom"/>
</dbReference>
<dbReference type="GO" id="GO:0000428">
    <property type="term" value="C:DNA-directed RNA polymerase complex"/>
    <property type="evidence" value="ECO:0007669"/>
    <property type="project" value="UniProtKB-KW"/>
</dbReference>
<dbReference type="PIRSF" id="PIRSF002811">
    <property type="entry name" value="DnaG"/>
    <property type="match status" value="1"/>
</dbReference>
<keyword evidence="5 12" id="KW-0235">DNA replication</keyword>
<keyword evidence="2 12" id="KW-0639">Primosome</keyword>
<comment type="subunit">
    <text evidence="12">Monomer. Interacts with DnaB.</text>
</comment>
<organism evidence="17 18">
    <name type="scientific">Candidatus Liberibacter americanus str. Sao Paulo</name>
    <dbReference type="NCBI Taxonomy" id="1261131"/>
    <lineage>
        <taxon>Bacteria</taxon>
        <taxon>Pseudomonadati</taxon>
        <taxon>Pseudomonadota</taxon>
        <taxon>Alphaproteobacteria</taxon>
        <taxon>Hyphomicrobiales</taxon>
        <taxon>Rhizobiaceae</taxon>
        <taxon>Liberibacter</taxon>
    </lineage>
</organism>
<evidence type="ECO:0000256" key="14">
    <source>
        <dbReference type="PIRSR" id="PIRSR002811-1"/>
    </source>
</evidence>
<gene>
    <name evidence="12 17" type="primary">dnaG</name>
    <name evidence="17" type="ORF">lam_549</name>
</gene>
<evidence type="ECO:0000256" key="3">
    <source>
        <dbReference type="ARBA" id="ARBA00022679"/>
    </source>
</evidence>
<keyword evidence="3 12" id="KW-0808">Transferase</keyword>
<accession>U6B4T2</accession>
<keyword evidence="7 12" id="KW-0863">Zinc-finger</keyword>
<dbReference type="SMART" id="SM00400">
    <property type="entry name" value="ZnF_CHCC"/>
    <property type="match status" value="1"/>
</dbReference>
<name>U6B4T2_9HYPH</name>
<dbReference type="InterPro" id="IPR050219">
    <property type="entry name" value="DnaG_primase"/>
</dbReference>
<keyword evidence="18" id="KW-1185">Reference proteome</keyword>
<evidence type="ECO:0000256" key="4">
    <source>
        <dbReference type="ARBA" id="ARBA00022695"/>
    </source>
</evidence>
<dbReference type="Proteomes" id="UP000017862">
    <property type="component" value="Chromosome"/>
</dbReference>
<comment type="domain">
    <text evidence="12">Contains an N-terminal zinc-binding domain, a central core domain that contains the primase activity, and a C-terminal DnaB-binding domain.</text>
</comment>
<dbReference type="Gene3D" id="3.90.580.10">
    <property type="entry name" value="Zinc finger, CHC2-type domain"/>
    <property type="match status" value="1"/>
</dbReference>
<evidence type="ECO:0000256" key="6">
    <source>
        <dbReference type="ARBA" id="ARBA00022723"/>
    </source>
</evidence>
<comment type="catalytic activity">
    <reaction evidence="12">
        <text>ssDNA + n NTP = ssDNA/pppN(pN)n-1 hybrid + (n-1) diphosphate.</text>
        <dbReference type="EC" id="2.7.7.101"/>
    </reaction>
</comment>
<dbReference type="GO" id="GO:1990077">
    <property type="term" value="C:primosome complex"/>
    <property type="evidence" value="ECO:0007669"/>
    <property type="project" value="UniProtKB-KW"/>
</dbReference>
<sequence>MDMYYNNDFIKELLVQIPLSNLIGQYVNWDSKKTNYAKGDYWACCPFHDEKTPSFHCYDQKGFYYCFSCQAKGDHFSFLSALLGCSFVESVQKLANISGIALPTNNPNLVKKEKERSGLLDIIEAATQFYQESLKKHIYGRLRNYLDERGINNSSIEKFRLGYAPYSRNALIEHLRQKSFSQEKIAEVGLLSQGDSGAYDRFRDRLIFPILSSRGKVIAFGGRSISAKENTKYLNSPETTFFYKGKNLYNFFGAFNHNQQFIVRDTSKGSDSSVILVEGYIDVISLYQAGIQNVVSSLGTALTEHQLNLLWKLSHRVFLCFDGDDPGLRAAYKAIDLLLFNLTPGKRVNFILLPDGDDPDSFIRRCGKDAFDQLIVESLPLIDLIWKRETDNYSFKTPDDRAELEIRLKNVISSIKDKQLQYYYSKDIKDRLNQLFRRPINHYRSWNNNSKNKYKNSPSKRLIQSFLVKGKLSQKPSLREATLLMTIINHPQLLKDQYDDLTDISYENIELQKIWSFLFSEFIIQKDLSYESIYQKLCDRGFGSLLKNLDKQVRDAGLWSVTVAANIVDVREGYKQALDLYKRFRLLSRQKDDLENQIAKVTEEGDENKATILISILHDIHVEIDKIEHQDAIIEGFGKMSGRNNS</sequence>
<keyword evidence="4 12" id="KW-0548">Nucleotidyltransferase</keyword>
<dbReference type="InterPro" id="IPR037068">
    <property type="entry name" value="DNA_primase_core_N_sf"/>
</dbReference>
<dbReference type="InterPro" id="IPR034151">
    <property type="entry name" value="TOPRIM_DnaG_bac"/>
</dbReference>
<dbReference type="PATRIC" id="fig|1261131.3.peg.524"/>
<evidence type="ECO:0000256" key="10">
    <source>
        <dbReference type="ARBA" id="ARBA00023125"/>
    </source>
</evidence>
<evidence type="ECO:0000256" key="8">
    <source>
        <dbReference type="ARBA" id="ARBA00022833"/>
    </source>
</evidence>
<dbReference type="HAMAP" id="MF_00974">
    <property type="entry name" value="DNA_primase_DnaG"/>
    <property type="match status" value="1"/>
</dbReference>
<dbReference type="GO" id="GO:0006269">
    <property type="term" value="P:DNA replication, synthesis of primer"/>
    <property type="evidence" value="ECO:0007669"/>
    <property type="project" value="UniProtKB-UniRule"/>
</dbReference>
<dbReference type="EMBL" id="CP006604">
    <property type="protein sequence ID" value="AHA27900.1"/>
    <property type="molecule type" value="Genomic_DNA"/>
</dbReference>
<evidence type="ECO:0000313" key="18">
    <source>
        <dbReference type="Proteomes" id="UP000017862"/>
    </source>
</evidence>
<dbReference type="Pfam" id="PF08275">
    <property type="entry name" value="DNAG_N"/>
    <property type="match status" value="1"/>
</dbReference>
<dbReference type="AlphaFoldDB" id="U6B4T2"/>
<evidence type="ECO:0000256" key="15">
    <source>
        <dbReference type="SAM" id="Coils"/>
    </source>
</evidence>
<dbReference type="EC" id="2.7.7.101" evidence="12"/>
<evidence type="ECO:0000256" key="9">
    <source>
        <dbReference type="ARBA" id="ARBA00022842"/>
    </source>
</evidence>
<dbReference type="CDD" id="cd03364">
    <property type="entry name" value="TOPRIM_DnaG_primases"/>
    <property type="match status" value="1"/>
</dbReference>
<proteinExistence type="inferred from homology"/>
<dbReference type="KEGG" id="lar:lam_549"/>
<dbReference type="GO" id="GO:0003899">
    <property type="term" value="F:DNA-directed RNA polymerase activity"/>
    <property type="evidence" value="ECO:0007669"/>
    <property type="project" value="UniProtKB-UniRule"/>
</dbReference>
<comment type="cofactor">
    <cofactor evidence="12 13 14">
        <name>Zn(2+)</name>
        <dbReference type="ChEBI" id="CHEBI:29105"/>
    </cofactor>
    <text evidence="12 13 14">Binds 1 zinc ion per monomer.</text>
</comment>
<dbReference type="InterPro" id="IPR036977">
    <property type="entry name" value="DNA_primase_Znf_CHC2"/>
</dbReference>
<dbReference type="Gene3D" id="3.40.1360.10">
    <property type="match status" value="1"/>
</dbReference>
<dbReference type="InterPro" id="IPR006295">
    <property type="entry name" value="DNA_primase_DnaG"/>
</dbReference>
<evidence type="ECO:0000256" key="11">
    <source>
        <dbReference type="ARBA" id="ARBA00023163"/>
    </source>
</evidence>
<comment type="similarity">
    <text evidence="12 13">Belongs to the DnaG primase family.</text>
</comment>
<dbReference type="PANTHER" id="PTHR30313:SF2">
    <property type="entry name" value="DNA PRIMASE"/>
    <property type="match status" value="1"/>
</dbReference>
<dbReference type="SUPFAM" id="SSF56731">
    <property type="entry name" value="DNA primase core"/>
    <property type="match status" value="1"/>
</dbReference>
<keyword evidence="9" id="KW-0460">Magnesium</keyword>
<dbReference type="InterPro" id="IPR002694">
    <property type="entry name" value="Znf_CHC2"/>
</dbReference>
<keyword evidence="6 12" id="KW-0479">Metal-binding</keyword>
<dbReference type="GO" id="GO:0008270">
    <property type="term" value="F:zinc ion binding"/>
    <property type="evidence" value="ECO:0007669"/>
    <property type="project" value="UniProtKB-UniRule"/>
</dbReference>
<dbReference type="GO" id="GO:0005737">
    <property type="term" value="C:cytoplasm"/>
    <property type="evidence" value="ECO:0007669"/>
    <property type="project" value="TreeGrafter"/>
</dbReference>
<keyword evidence="1 12" id="KW-0240">DNA-directed RNA polymerase</keyword>
<protein>
    <recommendedName>
        <fullName evidence="12 13">DNA primase</fullName>
        <ecNumber evidence="12">2.7.7.101</ecNumber>
    </recommendedName>
</protein>
<dbReference type="PROSITE" id="PS50880">
    <property type="entry name" value="TOPRIM"/>
    <property type="match status" value="1"/>
</dbReference>
<keyword evidence="11 12" id="KW-0804">Transcription</keyword>
<dbReference type="InterPro" id="IPR013264">
    <property type="entry name" value="DNAG_N"/>
</dbReference>
<keyword evidence="8 12" id="KW-0862">Zinc</keyword>
<dbReference type="STRING" id="1261131.lam_549"/>
<evidence type="ECO:0000256" key="13">
    <source>
        <dbReference type="PIRNR" id="PIRNR002811"/>
    </source>
</evidence>
<evidence type="ECO:0000256" key="5">
    <source>
        <dbReference type="ARBA" id="ARBA00022705"/>
    </source>
</evidence>
<dbReference type="Pfam" id="PF13155">
    <property type="entry name" value="Toprim_2"/>
    <property type="match status" value="1"/>
</dbReference>